<dbReference type="Pfam" id="PF00294">
    <property type="entry name" value="PfkB"/>
    <property type="match status" value="1"/>
</dbReference>
<proteinExistence type="inferred from homology"/>
<dbReference type="RefSeq" id="WP_204375033.1">
    <property type="nucleotide sequence ID" value="NZ_LGIA01000181.1"/>
</dbReference>
<name>A0A0L8V5F2_9BACT</name>
<evidence type="ECO:0000256" key="3">
    <source>
        <dbReference type="ARBA" id="ARBA00022777"/>
    </source>
</evidence>
<keyword evidence="6" id="KW-1185">Reference proteome</keyword>
<dbReference type="STRING" id="1409788.NC99_35660"/>
<dbReference type="InterPro" id="IPR002173">
    <property type="entry name" value="Carboh/pur_kinase_PfkB_CS"/>
</dbReference>
<dbReference type="PROSITE" id="PS00584">
    <property type="entry name" value="PFKB_KINASES_2"/>
    <property type="match status" value="1"/>
</dbReference>
<comment type="caution">
    <text evidence="5">The sequence shown here is derived from an EMBL/GenBank/DDBJ whole genome shotgun (WGS) entry which is preliminary data.</text>
</comment>
<evidence type="ECO:0000313" key="5">
    <source>
        <dbReference type="EMBL" id="KOH43646.1"/>
    </source>
</evidence>
<dbReference type="PANTHER" id="PTHR43085">
    <property type="entry name" value="HEXOKINASE FAMILY MEMBER"/>
    <property type="match status" value="1"/>
</dbReference>
<dbReference type="PATRIC" id="fig|1409788.3.peg.3650"/>
<dbReference type="GO" id="GO:0016301">
    <property type="term" value="F:kinase activity"/>
    <property type="evidence" value="ECO:0007669"/>
    <property type="project" value="UniProtKB-KW"/>
</dbReference>
<dbReference type="InterPro" id="IPR029056">
    <property type="entry name" value="Ribokinase-like"/>
</dbReference>
<dbReference type="InterPro" id="IPR050306">
    <property type="entry name" value="PfkB_Carbo_kinase"/>
</dbReference>
<dbReference type="Gene3D" id="3.40.1190.20">
    <property type="match status" value="1"/>
</dbReference>
<evidence type="ECO:0000256" key="1">
    <source>
        <dbReference type="ARBA" id="ARBA00010688"/>
    </source>
</evidence>
<keyword evidence="3 5" id="KW-0418">Kinase</keyword>
<dbReference type="InterPro" id="IPR011611">
    <property type="entry name" value="PfkB_dom"/>
</dbReference>
<evidence type="ECO:0000259" key="4">
    <source>
        <dbReference type="Pfam" id="PF00294"/>
    </source>
</evidence>
<feature type="domain" description="Carbohydrate kinase PfkB" evidence="4">
    <location>
        <begin position="21"/>
        <end position="284"/>
    </location>
</feature>
<gene>
    <name evidence="5" type="ORF">NC99_35660</name>
</gene>
<sequence>MEIKSLVIGIGELLWDVFPDQKKIGGAPVNFAYHVSKMGIDSLAISAIGNDELGRELLDVIDQAGVNYNIGKNEYPTGTVQVTLSGDGVPQYEICEPVAWDFIPLKPEWEEKASVASAICFGSLAQRGEVSRKSIRRLIELAHPGAFKVFDINLRQQFYSEELIRESLSLCNVLKINDEELEVVAKFFGLSRSQDDQCQTLLGQFKLELLVLTCGTNGSYLYRGSEITFKETPKVKVADTVGAGDSFTAAIVSGLLNKQSLDEMHEWAVKLSAFVCTQNGAMPDYQKEELF</sequence>
<reference evidence="6" key="1">
    <citation type="submission" date="2015-07" db="EMBL/GenBank/DDBJ databases">
        <title>Genome sequencing of Sunxiuqinia dokdonensis strain SK.</title>
        <authorList>
            <person name="Ahn S."/>
            <person name="Kim B.-C."/>
        </authorList>
    </citation>
    <scope>NUCLEOTIDE SEQUENCE [LARGE SCALE GENOMIC DNA]</scope>
    <source>
        <strain evidence="6">SK</strain>
    </source>
</reference>
<dbReference type="AlphaFoldDB" id="A0A0L8V5F2"/>
<comment type="similarity">
    <text evidence="1">Belongs to the carbohydrate kinase PfkB family.</text>
</comment>
<dbReference type="PROSITE" id="PS00583">
    <property type="entry name" value="PFKB_KINASES_1"/>
    <property type="match status" value="1"/>
</dbReference>
<dbReference type="CDD" id="cd01167">
    <property type="entry name" value="bac_FRK"/>
    <property type="match status" value="1"/>
</dbReference>
<dbReference type="EMBL" id="LGIA01000181">
    <property type="protein sequence ID" value="KOH43646.1"/>
    <property type="molecule type" value="Genomic_DNA"/>
</dbReference>
<accession>A0A0L8V5F2</accession>
<keyword evidence="2" id="KW-0808">Transferase</keyword>
<dbReference type="SUPFAM" id="SSF53613">
    <property type="entry name" value="Ribokinase-like"/>
    <property type="match status" value="1"/>
</dbReference>
<evidence type="ECO:0000313" key="6">
    <source>
        <dbReference type="Proteomes" id="UP000036958"/>
    </source>
</evidence>
<protein>
    <submittedName>
        <fullName evidence="5">Fructokinase</fullName>
    </submittedName>
</protein>
<dbReference type="PANTHER" id="PTHR43085:SF57">
    <property type="entry name" value="CARBOHYDRATE KINASE PFKB DOMAIN-CONTAINING PROTEIN"/>
    <property type="match status" value="1"/>
</dbReference>
<evidence type="ECO:0000256" key="2">
    <source>
        <dbReference type="ARBA" id="ARBA00022679"/>
    </source>
</evidence>
<dbReference type="Proteomes" id="UP000036958">
    <property type="component" value="Unassembled WGS sequence"/>
</dbReference>
<organism evidence="5 6">
    <name type="scientific">Sunxiuqinia dokdonensis</name>
    <dbReference type="NCBI Taxonomy" id="1409788"/>
    <lineage>
        <taxon>Bacteria</taxon>
        <taxon>Pseudomonadati</taxon>
        <taxon>Bacteroidota</taxon>
        <taxon>Bacteroidia</taxon>
        <taxon>Marinilabiliales</taxon>
        <taxon>Prolixibacteraceae</taxon>
        <taxon>Sunxiuqinia</taxon>
    </lineage>
</organism>